<feature type="binding site" evidence="4">
    <location>
        <position position="272"/>
    </location>
    <ligand>
        <name>N(2)-acetyl-L-ornithine</name>
        <dbReference type="ChEBI" id="CHEBI:57805"/>
    </ligand>
</feature>
<organism evidence="5 6">
    <name type="scientific">Devosia psychrophila</name>
    <dbReference type="NCBI Taxonomy" id="728005"/>
    <lineage>
        <taxon>Bacteria</taxon>
        <taxon>Pseudomonadati</taxon>
        <taxon>Pseudomonadota</taxon>
        <taxon>Alphaproteobacteria</taxon>
        <taxon>Hyphomicrobiales</taxon>
        <taxon>Devosiaceae</taxon>
        <taxon>Devosia</taxon>
    </lineage>
</organism>
<dbReference type="Proteomes" id="UP000033519">
    <property type="component" value="Unassembled WGS sequence"/>
</dbReference>
<comment type="miscellaneous">
    <text evidence="4">May also have succinyldiaminopimelate aminotransferase activity, thus carrying out the corresponding step in lysine biosynthesis.</text>
</comment>
<dbReference type="GO" id="GO:0003992">
    <property type="term" value="F:N2-acetyl-L-ornithine:2-oxoglutarate 5-aminotransferase activity"/>
    <property type="evidence" value="ECO:0007669"/>
    <property type="project" value="UniProtKB-EC"/>
</dbReference>
<dbReference type="InterPro" id="IPR050103">
    <property type="entry name" value="Class-III_PLP-dep_AT"/>
</dbReference>
<evidence type="ECO:0000256" key="1">
    <source>
        <dbReference type="ARBA" id="ARBA00022576"/>
    </source>
</evidence>
<feature type="binding site" evidence="4">
    <location>
        <position position="133"/>
    </location>
    <ligand>
        <name>N(2)-acetyl-L-ornithine</name>
        <dbReference type="ChEBI" id="CHEBI:57805"/>
    </ligand>
</feature>
<dbReference type="Gene3D" id="3.40.640.10">
    <property type="entry name" value="Type I PLP-dependent aspartate aminotransferase-like (Major domain)"/>
    <property type="match status" value="1"/>
</dbReference>
<keyword evidence="6" id="KW-1185">Reference proteome</keyword>
<dbReference type="EMBL" id="LAPV01000093">
    <property type="protein sequence ID" value="KKC33329.1"/>
    <property type="molecule type" value="Genomic_DNA"/>
</dbReference>
<dbReference type="InterPro" id="IPR015422">
    <property type="entry name" value="PyrdxlP-dep_Trfase_small"/>
</dbReference>
<evidence type="ECO:0000313" key="5">
    <source>
        <dbReference type="EMBL" id="KKC33329.1"/>
    </source>
</evidence>
<evidence type="ECO:0000313" key="6">
    <source>
        <dbReference type="Proteomes" id="UP000033519"/>
    </source>
</evidence>
<comment type="pathway">
    <text evidence="4">Amino-acid biosynthesis; L-arginine biosynthesis; N(2)-acetyl-L-ornithine from L-glutamate: step 4/4.</text>
</comment>
<comment type="subunit">
    <text evidence="4">Homodimer.</text>
</comment>
<dbReference type="Gene3D" id="3.90.1150.10">
    <property type="entry name" value="Aspartate Aminotransferase, domain 1"/>
    <property type="match status" value="1"/>
</dbReference>
<evidence type="ECO:0000256" key="3">
    <source>
        <dbReference type="ARBA" id="ARBA00022898"/>
    </source>
</evidence>
<dbReference type="RefSeq" id="WP_046170813.1">
    <property type="nucleotide sequence ID" value="NZ_FOMB01000003.1"/>
</dbReference>
<feature type="binding site" evidence="4">
    <location>
        <position position="273"/>
    </location>
    <ligand>
        <name>pyridoxal 5'-phosphate</name>
        <dbReference type="ChEBI" id="CHEBI:597326"/>
    </ligand>
</feature>
<sequence>MTMSALYGTYVRSELAFERGEGMRLYDQHGRDYLDFHSGIAVNALGHGDAHIVSALKSAAEKVWHTSNVFTIPEQERLGQRLVDATFADSVFFTNSGAEALECAIKTARHYFWAKGEVDRYEIIAFTGSFHGRTMGTIAAGGNPSYLEGFGPPMQGFKHTAPGDLDAVRALIGPQTCAILIETVQGEGGVTAMTPEYMQGLRALCDEHGMLLILDEVQCGYGRTGRFFAFEWSGITPDIVAVAKAIGGGFPLGACLAKGNVAASMVPGTHGSTYGGNPLATAVGNAVLDRILAPGFIDHVNQMGQKLAWHLQQLAQKYPDYVLELRGKGLLAGIKITPPVRDFVSRLRDDHQMLAIGAGDNVLRLIPPLIVTEADIEEAMGKLAAAFDAIETEAASAPAVG</sequence>
<feature type="binding site" evidence="4">
    <location>
        <begin position="97"/>
        <end position="98"/>
    </location>
    <ligand>
        <name>pyridoxal 5'-phosphate</name>
        <dbReference type="ChEBI" id="CHEBI:597326"/>
    </ligand>
</feature>
<dbReference type="PIRSF" id="PIRSF000521">
    <property type="entry name" value="Transaminase_4ab_Lys_Orn"/>
    <property type="match status" value="1"/>
</dbReference>
<reference evidence="5 6" key="1">
    <citation type="submission" date="2015-03" db="EMBL/GenBank/DDBJ databases">
        <authorList>
            <person name="Lepp D."/>
            <person name="Hassan Y.I."/>
            <person name="Li X.-Z."/>
            <person name="Zhou T."/>
        </authorList>
    </citation>
    <scope>NUCLEOTIDE SEQUENCE [LARGE SCALE GENOMIC DNA]</scope>
    <source>
        <strain evidence="5 6">Cr7-05</strain>
    </source>
</reference>
<keyword evidence="3 4" id="KW-0663">Pyridoxal phosphate</keyword>
<dbReference type="NCBIfam" id="NF002325">
    <property type="entry name" value="PRK01278.1"/>
    <property type="match status" value="1"/>
</dbReference>
<accession>A0ABR5DZ76</accession>
<comment type="subcellular location">
    <subcellularLocation>
        <location evidence="4">Cytoplasm</location>
    </subcellularLocation>
</comment>
<dbReference type="InterPro" id="IPR015424">
    <property type="entry name" value="PyrdxlP-dep_Trfase"/>
</dbReference>
<dbReference type="NCBIfam" id="TIGR00707">
    <property type="entry name" value="argD"/>
    <property type="match status" value="1"/>
</dbReference>
<dbReference type="SUPFAM" id="SSF53383">
    <property type="entry name" value="PLP-dependent transferases"/>
    <property type="match status" value="1"/>
</dbReference>
<keyword evidence="2 4" id="KW-0808">Transferase</keyword>
<dbReference type="InterPro" id="IPR015421">
    <property type="entry name" value="PyrdxlP-dep_Trfase_major"/>
</dbReference>
<gene>
    <name evidence="4" type="primary">argD</name>
    <name evidence="5" type="ORF">WH91_09940</name>
</gene>
<dbReference type="InterPro" id="IPR004636">
    <property type="entry name" value="AcOrn/SuccOrn_fam"/>
</dbReference>
<dbReference type="CDD" id="cd00610">
    <property type="entry name" value="OAT_like"/>
    <property type="match status" value="1"/>
</dbReference>
<dbReference type="PROSITE" id="PS00600">
    <property type="entry name" value="AA_TRANSFER_CLASS_3"/>
    <property type="match status" value="1"/>
</dbReference>
<keyword evidence="1 4" id="KW-0032">Aminotransferase</keyword>
<dbReference type="InterPro" id="IPR005814">
    <property type="entry name" value="Aminotrans_3"/>
</dbReference>
<evidence type="ECO:0000256" key="2">
    <source>
        <dbReference type="ARBA" id="ARBA00022679"/>
    </source>
</evidence>
<feature type="modified residue" description="N6-(pyridoxal phosphate)lysine" evidence="4">
    <location>
        <position position="244"/>
    </location>
</feature>
<keyword evidence="4" id="KW-0028">Amino-acid biosynthesis</keyword>
<comment type="cofactor">
    <cofactor evidence="4">
        <name>pyridoxal 5'-phosphate</name>
        <dbReference type="ChEBI" id="CHEBI:597326"/>
    </cofactor>
    <text evidence="4">Binds 1 pyridoxal phosphate per subunit.</text>
</comment>
<protein>
    <recommendedName>
        <fullName evidence="4">Acetylornithine aminotransferase</fullName>
        <shortName evidence="4">ACOAT</shortName>
        <ecNumber evidence="4">2.6.1.11</ecNumber>
    </recommendedName>
</protein>
<keyword evidence="4" id="KW-0055">Arginine biosynthesis</keyword>
<proteinExistence type="inferred from homology"/>
<dbReference type="InterPro" id="IPR049704">
    <property type="entry name" value="Aminotrans_3_PPA_site"/>
</dbReference>
<dbReference type="PANTHER" id="PTHR11986:SF113">
    <property type="entry name" value="SUCCINYLORNITHINE TRANSAMINASE"/>
    <property type="match status" value="1"/>
</dbReference>
<evidence type="ECO:0000256" key="4">
    <source>
        <dbReference type="HAMAP-Rule" id="MF_01107"/>
    </source>
</evidence>
<feature type="binding site" evidence="4">
    <location>
        <position position="130"/>
    </location>
    <ligand>
        <name>pyridoxal 5'-phosphate</name>
        <dbReference type="ChEBI" id="CHEBI:597326"/>
    </ligand>
</feature>
<comment type="catalytic activity">
    <reaction evidence="4">
        <text>N(2)-acetyl-L-ornithine + 2-oxoglutarate = N-acetyl-L-glutamate 5-semialdehyde + L-glutamate</text>
        <dbReference type="Rhea" id="RHEA:18049"/>
        <dbReference type="ChEBI" id="CHEBI:16810"/>
        <dbReference type="ChEBI" id="CHEBI:29123"/>
        <dbReference type="ChEBI" id="CHEBI:29985"/>
        <dbReference type="ChEBI" id="CHEBI:57805"/>
        <dbReference type="EC" id="2.6.1.11"/>
    </reaction>
</comment>
<name>A0ABR5DZ76_9HYPH</name>
<dbReference type="Pfam" id="PF00202">
    <property type="entry name" value="Aminotran_3"/>
    <property type="match status" value="1"/>
</dbReference>
<comment type="similarity">
    <text evidence="4">Belongs to the class-III pyridoxal-phosphate-dependent aminotransferase family. ArgD subfamily.</text>
</comment>
<dbReference type="EC" id="2.6.1.11" evidence="4"/>
<keyword evidence="4" id="KW-0963">Cytoplasm</keyword>
<dbReference type="PANTHER" id="PTHR11986">
    <property type="entry name" value="AMINOTRANSFERASE CLASS III"/>
    <property type="match status" value="1"/>
</dbReference>
<feature type="binding site" evidence="4">
    <location>
        <begin position="215"/>
        <end position="218"/>
    </location>
    <ligand>
        <name>pyridoxal 5'-phosphate</name>
        <dbReference type="ChEBI" id="CHEBI:597326"/>
    </ligand>
</feature>
<dbReference type="HAMAP" id="MF_01107">
    <property type="entry name" value="ArgD_aminotrans_3"/>
    <property type="match status" value="1"/>
</dbReference>
<comment type="caution">
    <text evidence="5">The sequence shown here is derived from an EMBL/GenBank/DDBJ whole genome shotgun (WGS) entry which is preliminary data.</text>
</comment>